<dbReference type="InterPro" id="IPR014030">
    <property type="entry name" value="Ketoacyl_synth_N"/>
</dbReference>
<dbReference type="Proteomes" id="UP000549009">
    <property type="component" value="Unassembled WGS sequence"/>
</dbReference>
<proteinExistence type="predicted"/>
<sequence>MRGIPAISIDTPKSEQGVPAEHGDARAGQGVAIVGMDCRFAGAATSPNGLWQMLVGGEL</sequence>
<dbReference type="InterPro" id="IPR016039">
    <property type="entry name" value="Thiolase-like"/>
</dbReference>
<organism evidence="3 4">
    <name type="scientific">Streptomyces spectabilis</name>
    <dbReference type="NCBI Taxonomy" id="68270"/>
    <lineage>
        <taxon>Bacteria</taxon>
        <taxon>Bacillati</taxon>
        <taxon>Actinomycetota</taxon>
        <taxon>Actinomycetes</taxon>
        <taxon>Kitasatosporales</taxon>
        <taxon>Streptomycetaceae</taxon>
        <taxon>Streptomyces</taxon>
    </lineage>
</organism>
<dbReference type="GO" id="GO:0016747">
    <property type="term" value="F:acyltransferase activity, transferring groups other than amino-acyl groups"/>
    <property type="evidence" value="ECO:0007669"/>
    <property type="project" value="UniProtKB-ARBA"/>
</dbReference>
<dbReference type="Pfam" id="PF00109">
    <property type="entry name" value="ketoacyl-synt"/>
    <property type="match status" value="1"/>
</dbReference>
<feature type="domain" description="Beta-ketoacyl synthase-like N-terminal" evidence="2">
    <location>
        <begin position="31"/>
        <end position="58"/>
    </location>
</feature>
<dbReference type="AlphaFoldDB" id="A0A7W8B442"/>
<dbReference type="RefSeq" id="WP_184927095.1">
    <property type="nucleotide sequence ID" value="NZ_BMSQ01000066.1"/>
</dbReference>
<evidence type="ECO:0000313" key="4">
    <source>
        <dbReference type="Proteomes" id="UP000549009"/>
    </source>
</evidence>
<keyword evidence="4" id="KW-1185">Reference proteome</keyword>
<protein>
    <recommendedName>
        <fullName evidence="2">Beta-ketoacyl synthase-like N-terminal domain-containing protein</fullName>
    </recommendedName>
</protein>
<comment type="caution">
    <text evidence="3">The sequence shown here is derived from an EMBL/GenBank/DDBJ whole genome shotgun (WGS) entry which is preliminary data.</text>
</comment>
<gene>
    <name evidence="3" type="ORF">FHS40_009134</name>
</gene>
<evidence type="ECO:0000256" key="1">
    <source>
        <dbReference type="SAM" id="MobiDB-lite"/>
    </source>
</evidence>
<evidence type="ECO:0000259" key="2">
    <source>
        <dbReference type="Pfam" id="PF00109"/>
    </source>
</evidence>
<feature type="region of interest" description="Disordered" evidence="1">
    <location>
        <begin position="1"/>
        <end position="25"/>
    </location>
</feature>
<dbReference type="EMBL" id="JACHJD010000054">
    <property type="protein sequence ID" value="MBB5110004.1"/>
    <property type="molecule type" value="Genomic_DNA"/>
</dbReference>
<evidence type="ECO:0000313" key="3">
    <source>
        <dbReference type="EMBL" id="MBB5110004.1"/>
    </source>
</evidence>
<reference evidence="3 4" key="1">
    <citation type="submission" date="2020-08" db="EMBL/GenBank/DDBJ databases">
        <title>Genomic Encyclopedia of Type Strains, Phase III (KMG-III): the genomes of soil and plant-associated and newly described type strains.</title>
        <authorList>
            <person name="Whitman W."/>
        </authorList>
    </citation>
    <scope>NUCLEOTIDE SEQUENCE [LARGE SCALE GENOMIC DNA]</scope>
    <source>
        <strain evidence="3 4">CECT 3146</strain>
    </source>
</reference>
<accession>A0A7W8B442</accession>
<name>A0A7W8B442_STRST</name>
<dbReference type="Gene3D" id="3.40.47.10">
    <property type="match status" value="1"/>
</dbReference>